<proteinExistence type="predicted"/>
<dbReference type="GO" id="GO:0010468">
    <property type="term" value="P:regulation of gene expression"/>
    <property type="evidence" value="ECO:0007669"/>
    <property type="project" value="InterPro"/>
</dbReference>
<dbReference type="EMBL" id="VSSQ01140840">
    <property type="protein sequence ID" value="MPN62605.1"/>
    <property type="molecule type" value="Genomic_DNA"/>
</dbReference>
<evidence type="ECO:0000313" key="2">
    <source>
        <dbReference type="EMBL" id="MPN62605.1"/>
    </source>
</evidence>
<name>A0A645JFY5_9ZZZZ</name>
<feature type="transmembrane region" description="Helical" evidence="1">
    <location>
        <begin position="6"/>
        <end position="23"/>
    </location>
</feature>
<keyword evidence="1" id="KW-0472">Membrane</keyword>
<accession>A0A645JFY5</accession>
<keyword evidence="1" id="KW-1133">Transmembrane helix</keyword>
<evidence type="ECO:0000256" key="1">
    <source>
        <dbReference type="SAM" id="Phobius"/>
    </source>
</evidence>
<protein>
    <recommendedName>
        <fullName evidence="3">Ammonia monooxygenase</fullName>
    </recommendedName>
</protein>
<feature type="transmembrane region" description="Helical" evidence="1">
    <location>
        <begin position="57"/>
        <end position="78"/>
    </location>
</feature>
<sequence length="79" mass="8621">MVFVIVEVFVMAFVGSFIIHFTCRVSPPTAMFSCTPGGITEMSLIAEEMGLDVSKIVVMHTVRVLATIGLVPLLVTWFS</sequence>
<evidence type="ECO:0008006" key="3">
    <source>
        <dbReference type="Google" id="ProtNLM"/>
    </source>
</evidence>
<dbReference type="PANTHER" id="PTHR38457">
    <property type="entry name" value="REGULATOR ABRB-RELATED"/>
    <property type="match status" value="1"/>
</dbReference>
<organism evidence="2">
    <name type="scientific">bioreactor metagenome</name>
    <dbReference type="NCBI Taxonomy" id="1076179"/>
    <lineage>
        <taxon>unclassified sequences</taxon>
        <taxon>metagenomes</taxon>
        <taxon>ecological metagenomes</taxon>
    </lineage>
</organism>
<keyword evidence="1" id="KW-0812">Transmembrane</keyword>
<reference evidence="2" key="1">
    <citation type="submission" date="2019-08" db="EMBL/GenBank/DDBJ databases">
        <authorList>
            <person name="Kucharzyk K."/>
            <person name="Murdoch R.W."/>
            <person name="Higgins S."/>
            <person name="Loffler F."/>
        </authorList>
    </citation>
    <scope>NUCLEOTIDE SEQUENCE</scope>
</reference>
<dbReference type="AlphaFoldDB" id="A0A645JFY5"/>
<comment type="caution">
    <text evidence="2">The sequence shown here is derived from an EMBL/GenBank/DDBJ whole genome shotgun (WGS) entry which is preliminary data.</text>
</comment>
<dbReference type="InterPro" id="IPR007820">
    <property type="entry name" value="AbrB_fam"/>
</dbReference>
<dbReference type="Pfam" id="PF05145">
    <property type="entry name" value="AbrB"/>
    <property type="match status" value="1"/>
</dbReference>
<dbReference type="PANTHER" id="PTHR38457:SF1">
    <property type="entry name" value="REGULATOR ABRB-RELATED"/>
    <property type="match status" value="1"/>
</dbReference>
<gene>
    <name evidence="2" type="ORF">SDC9_210357</name>
</gene>
<dbReference type="GO" id="GO:0016020">
    <property type="term" value="C:membrane"/>
    <property type="evidence" value="ECO:0007669"/>
    <property type="project" value="InterPro"/>
</dbReference>